<dbReference type="PROSITE" id="PS51007">
    <property type="entry name" value="CYTC"/>
    <property type="match status" value="1"/>
</dbReference>
<dbReference type="SUPFAM" id="SSF46626">
    <property type="entry name" value="Cytochrome c"/>
    <property type="match status" value="1"/>
</dbReference>
<feature type="signal peptide" evidence="7">
    <location>
        <begin position="1"/>
        <end position="20"/>
    </location>
</feature>
<feature type="chain" id="PRO_5046190611" evidence="7">
    <location>
        <begin position="21"/>
        <end position="119"/>
    </location>
</feature>
<dbReference type="RefSeq" id="WP_233373960.1">
    <property type="nucleotide sequence ID" value="NZ_JAJTWU010000008.1"/>
</dbReference>
<evidence type="ECO:0000313" key="10">
    <source>
        <dbReference type="Proteomes" id="UP001200741"/>
    </source>
</evidence>
<evidence type="ECO:0000256" key="5">
    <source>
        <dbReference type="ARBA" id="ARBA00023004"/>
    </source>
</evidence>
<dbReference type="PANTHER" id="PTHR11961">
    <property type="entry name" value="CYTOCHROME C"/>
    <property type="match status" value="1"/>
</dbReference>
<sequence length="119" mass="12368">MKKSLLGVASAIALSSSAMAQDIAAGKVAFNQCVACHSVDGNNGAGPSLKGIDGRKAGSFPGFRYSRAMKSASVNWNTQTLDTYLTDPQKLVPGNVMPFSGVADAKQRADLVAYLSSLK</sequence>
<evidence type="ECO:0000256" key="1">
    <source>
        <dbReference type="ARBA" id="ARBA00022448"/>
    </source>
</evidence>
<keyword evidence="3 6" id="KW-0479">Metal-binding</keyword>
<dbReference type="InterPro" id="IPR002327">
    <property type="entry name" value="Cyt_c_1A/1B"/>
</dbReference>
<evidence type="ECO:0000256" key="4">
    <source>
        <dbReference type="ARBA" id="ARBA00022982"/>
    </source>
</evidence>
<evidence type="ECO:0000259" key="8">
    <source>
        <dbReference type="PROSITE" id="PS51007"/>
    </source>
</evidence>
<keyword evidence="10" id="KW-1185">Reference proteome</keyword>
<keyword evidence="2 6" id="KW-0349">Heme</keyword>
<keyword evidence="4" id="KW-0249">Electron transport</keyword>
<accession>A0ABS8XY21</accession>
<organism evidence="9 10">
    <name type="scientific">Pelomonas cellulosilytica</name>
    <dbReference type="NCBI Taxonomy" id="2906762"/>
    <lineage>
        <taxon>Bacteria</taxon>
        <taxon>Pseudomonadati</taxon>
        <taxon>Pseudomonadota</taxon>
        <taxon>Betaproteobacteria</taxon>
        <taxon>Burkholderiales</taxon>
        <taxon>Sphaerotilaceae</taxon>
        <taxon>Roseateles</taxon>
    </lineage>
</organism>
<dbReference type="Pfam" id="PF00034">
    <property type="entry name" value="Cytochrom_C"/>
    <property type="match status" value="1"/>
</dbReference>
<evidence type="ECO:0000256" key="2">
    <source>
        <dbReference type="ARBA" id="ARBA00022617"/>
    </source>
</evidence>
<feature type="domain" description="Cytochrome c" evidence="8">
    <location>
        <begin position="21"/>
        <end position="119"/>
    </location>
</feature>
<reference evidence="9 10" key="1">
    <citation type="submission" date="2021-12" db="EMBL/GenBank/DDBJ databases">
        <title>Genome seq of P8.</title>
        <authorList>
            <person name="Seo T."/>
        </authorList>
    </citation>
    <scope>NUCLEOTIDE SEQUENCE [LARGE SCALE GENOMIC DNA]</scope>
    <source>
        <strain evidence="9 10">P8</strain>
    </source>
</reference>
<evidence type="ECO:0000256" key="6">
    <source>
        <dbReference type="PROSITE-ProRule" id="PRU00433"/>
    </source>
</evidence>
<keyword evidence="5 6" id="KW-0408">Iron</keyword>
<dbReference type="Proteomes" id="UP001200741">
    <property type="component" value="Unassembled WGS sequence"/>
</dbReference>
<dbReference type="Gene3D" id="1.10.760.10">
    <property type="entry name" value="Cytochrome c-like domain"/>
    <property type="match status" value="1"/>
</dbReference>
<comment type="caution">
    <text evidence="9">The sequence shown here is derived from an EMBL/GenBank/DDBJ whole genome shotgun (WGS) entry which is preliminary data.</text>
</comment>
<dbReference type="InterPro" id="IPR036909">
    <property type="entry name" value="Cyt_c-like_dom_sf"/>
</dbReference>
<gene>
    <name evidence="9" type="ORF">LXT13_20780</name>
</gene>
<protein>
    <submittedName>
        <fullName evidence="9">C-type cytochrome</fullName>
    </submittedName>
</protein>
<evidence type="ECO:0000256" key="3">
    <source>
        <dbReference type="ARBA" id="ARBA00022723"/>
    </source>
</evidence>
<dbReference type="PRINTS" id="PR00604">
    <property type="entry name" value="CYTCHRMECIAB"/>
</dbReference>
<proteinExistence type="predicted"/>
<name>A0ABS8XY21_9BURK</name>
<keyword evidence="1" id="KW-0813">Transport</keyword>
<keyword evidence="7" id="KW-0732">Signal</keyword>
<dbReference type="EMBL" id="JAJTWU010000008">
    <property type="protein sequence ID" value="MCE4556838.1"/>
    <property type="molecule type" value="Genomic_DNA"/>
</dbReference>
<evidence type="ECO:0000256" key="7">
    <source>
        <dbReference type="SAM" id="SignalP"/>
    </source>
</evidence>
<dbReference type="InterPro" id="IPR009056">
    <property type="entry name" value="Cyt_c-like_dom"/>
</dbReference>
<evidence type="ECO:0000313" key="9">
    <source>
        <dbReference type="EMBL" id="MCE4556838.1"/>
    </source>
</evidence>